<evidence type="ECO:0000256" key="4">
    <source>
        <dbReference type="ARBA" id="ARBA00013000"/>
    </source>
</evidence>
<dbReference type="InterPro" id="IPR006176">
    <property type="entry name" value="3-OHacyl-CoA_DH_NAD-bd"/>
</dbReference>
<name>A0A1R1PRG8_ZANCU</name>
<dbReference type="PIRSF" id="PIRSF000105">
    <property type="entry name" value="HCDH"/>
    <property type="match status" value="1"/>
</dbReference>
<comment type="subcellular location">
    <subcellularLocation>
        <location evidence="1">Mitochondrion matrix</location>
    </subcellularLocation>
</comment>
<dbReference type="GO" id="GO:0006635">
    <property type="term" value="P:fatty acid beta-oxidation"/>
    <property type="evidence" value="ECO:0007669"/>
    <property type="project" value="TreeGrafter"/>
</dbReference>
<feature type="binding site" evidence="12">
    <location>
        <position position="160"/>
    </location>
    <ligand>
        <name>NAD(+)</name>
        <dbReference type="ChEBI" id="CHEBI:57540"/>
    </ligand>
</feature>
<reference evidence="17" key="1">
    <citation type="submission" date="2017-01" db="EMBL/GenBank/DDBJ databases">
        <authorList>
            <person name="Wang Y."/>
            <person name="White M."/>
            <person name="Kvist S."/>
            <person name="Moncalvo J.-M."/>
        </authorList>
    </citation>
    <scope>NUCLEOTIDE SEQUENCE [LARGE SCALE GENOMIC DNA]</scope>
    <source>
        <strain evidence="17">COL-18-3</strain>
    </source>
</reference>
<dbReference type="PANTHER" id="PTHR43561:SF3">
    <property type="entry name" value="HYDROXYACYL-COENZYME A DEHYDROGENASE, MITOCHONDRIAL"/>
    <property type="match status" value="1"/>
</dbReference>
<dbReference type="AlphaFoldDB" id="A0A1R1PRG8"/>
<dbReference type="Gene3D" id="3.40.50.720">
    <property type="entry name" value="NAD(P)-binding Rossmann-like Domain"/>
    <property type="match status" value="1"/>
</dbReference>
<evidence type="ECO:0000313" key="16">
    <source>
        <dbReference type="EMBL" id="OMH83576.1"/>
    </source>
</evidence>
<feature type="domain" description="3-hydroxyacyl-CoA dehydrogenase C-terminal" evidence="14">
    <location>
        <begin position="229"/>
        <end position="327"/>
    </location>
</feature>
<feature type="domain" description="3-hydroxyacyl-CoA dehydrogenase NAD binding" evidence="15">
    <location>
        <begin position="41"/>
        <end position="226"/>
    </location>
</feature>
<dbReference type="Pfam" id="PF00725">
    <property type="entry name" value="3HCDH"/>
    <property type="match status" value="1"/>
</dbReference>
<dbReference type="GO" id="GO:0003857">
    <property type="term" value="F:(3S)-3-hydroxyacyl-CoA dehydrogenase (NAD+) activity"/>
    <property type="evidence" value="ECO:0007669"/>
    <property type="project" value="UniProtKB-EC"/>
</dbReference>
<evidence type="ECO:0000256" key="12">
    <source>
        <dbReference type="PIRSR" id="PIRSR000105-2"/>
    </source>
</evidence>
<evidence type="ECO:0000256" key="3">
    <source>
        <dbReference type="ARBA" id="ARBA00009463"/>
    </source>
</evidence>
<feature type="binding site" evidence="13">
    <location>
        <position position="160"/>
    </location>
    <ligand>
        <name>CoA</name>
        <dbReference type="ChEBI" id="CHEBI:57287"/>
    </ligand>
</feature>
<keyword evidence="6" id="KW-0560">Oxidoreductase</keyword>
<evidence type="ECO:0000256" key="5">
    <source>
        <dbReference type="ARBA" id="ARBA00022832"/>
    </source>
</evidence>
<dbReference type="GO" id="GO:0005759">
    <property type="term" value="C:mitochondrial matrix"/>
    <property type="evidence" value="ECO:0007669"/>
    <property type="project" value="UniProtKB-SubCell"/>
</dbReference>
<feature type="binding site" evidence="12">
    <location>
        <position position="186"/>
    </location>
    <ligand>
        <name>NAD(+)</name>
        <dbReference type="ChEBI" id="CHEBI:57540"/>
    </ligand>
</feature>
<evidence type="ECO:0000256" key="2">
    <source>
        <dbReference type="ARBA" id="ARBA00005005"/>
    </source>
</evidence>
<comment type="catalytic activity">
    <reaction evidence="10">
        <text>a (3S)-3-hydroxyacyl-CoA + NAD(+) = a 3-oxoacyl-CoA + NADH + H(+)</text>
        <dbReference type="Rhea" id="RHEA:22432"/>
        <dbReference type="ChEBI" id="CHEBI:15378"/>
        <dbReference type="ChEBI" id="CHEBI:57318"/>
        <dbReference type="ChEBI" id="CHEBI:57540"/>
        <dbReference type="ChEBI" id="CHEBI:57945"/>
        <dbReference type="ChEBI" id="CHEBI:90726"/>
        <dbReference type="EC" id="1.1.1.35"/>
    </reaction>
</comment>
<dbReference type="InterPro" id="IPR052242">
    <property type="entry name" value="Mito_3-hydroxyacyl-CoA_DH"/>
</dbReference>
<evidence type="ECO:0000256" key="1">
    <source>
        <dbReference type="ARBA" id="ARBA00004305"/>
    </source>
</evidence>
<dbReference type="InterPro" id="IPR022694">
    <property type="entry name" value="3-OHacyl-CoA_DH"/>
</dbReference>
<gene>
    <name evidence="16" type="ORF">AX774_g2915</name>
</gene>
<dbReference type="PANTHER" id="PTHR43561">
    <property type="match status" value="1"/>
</dbReference>
<dbReference type="InterPro" id="IPR013328">
    <property type="entry name" value="6PGD_dom2"/>
</dbReference>
<dbReference type="EMBL" id="LSSK01000362">
    <property type="protein sequence ID" value="OMH83576.1"/>
    <property type="molecule type" value="Genomic_DNA"/>
</dbReference>
<dbReference type="Gene3D" id="1.10.1040.10">
    <property type="entry name" value="N-(1-d-carboxylethyl)-l-norvaline Dehydrogenase, domain 2"/>
    <property type="match status" value="1"/>
</dbReference>
<protein>
    <recommendedName>
        <fullName evidence="4">3-hydroxyacyl-CoA dehydrogenase</fullName>
        <ecNumber evidence="4">1.1.1.35</ecNumber>
    </recommendedName>
</protein>
<dbReference type="InterPro" id="IPR008927">
    <property type="entry name" value="6-PGluconate_DH-like_C_sf"/>
</dbReference>
<organism evidence="16 17">
    <name type="scientific">Zancudomyces culisetae</name>
    <name type="common">Gut fungus</name>
    <name type="synonym">Smittium culisetae</name>
    <dbReference type="NCBI Taxonomy" id="1213189"/>
    <lineage>
        <taxon>Eukaryota</taxon>
        <taxon>Fungi</taxon>
        <taxon>Fungi incertae sedis</taxon>
        <taxon>Zoopagomycota</taxon>
        <taxon>Kickxellomycotina</taxon>
        <taxon>Harpellomycetes</taxon>
        <taxon>Harpellales</taxon>
        <taxon>Legeriomycetaceae</taxon>
        <taxon>Zancudomyces</taxon>
    </lineage>
</organism>
<dbReference type="InterPro" id="IPR006108">
    <property type="entry name" value="3HC_DH_C"/>
</dbReference>
<evidence type="ECO:0000256" key="7">
    <source>
        <dbReference type="ARBA" id="ARBA00023027"/>
    </source>
</evidence>
<dbReference type="InterPro" id="IPR006180">
    <property type="entry name" value="3-OHacyl-CoA_DH_CS"/>
</dbReference>
<evidence type="ECO:0000256" key="10">
    <source>
        <dbReference type="ARBA" id="ARBA00049556"/>
    </source>
</evidence>
<keyword evidence="8" id="KW-0443">Lipid metabolism</keyword>
<proteinExistence type="inferred from homology"/>
<feature type="binding site" evidence="13">
    <location>
        <position position="92"/>
    </location>
    <ligand>
        <name>CoA</name>
        <dbReference type="ChEBI" id="CHEBI:57287"/>
    </ligand>
</feature>
<feature type="binding site" evidence="12">
    <location>
        <position position="320"/>
    </location>
    <ligand>
        <name>NAD(+)</name>
        <dbReference type="ChEBI" id="CHEBI:57540"/>
    </ligand>
</feature>
<dbReference type="InterPro" id="IPR036291">
    <property type="entry name" value="NAD(P)-bd_dom_sf"/>
</dbReference>
<evidence type="ECO:0000256" key="9">
    <source>
        <dbReference type="ARBA" id="ARBA00023128"/>
    </source>
</evidence>
<feature type="binding site" evidence="13">
    <location>
        <position position="85"/>
    </location>
    <ligand>
        <name>CoA</name>
        <dbReference type="ChEBI" id="CHEBI:57287"/>
    </ligand>
</feature>
<evidence type="ECO:0000256" key="8">
    <source>
        <dbReference type="ARBA" id="ARBA00023098"/>
    </source>
</evidence>
<evidence type="ECO:0000259" key="15">
    <source>
        <dbReference type="Pfam" id="PF02737"/>
    </source>
</evidence>
<dbReference type="SUPFAM" id="SSF51735">
    <property type="entry name" value="NAD(P)-binding Rossmann-fold domains"/>
    <property type="match status" value="1"/>
</dbReference>
<keyword evidence="17" id="KW-1185">Reference proteome</keyword>
<dbReference type="Proteomes" id="UP000188320">
    <property type="component" value="Unassembled WGS sequence"/>
</dbReference>
<keyword evidence="5" id="KW-0276">Fatty acid metabolism</keyword>
<feature type="binding site" evidence="12">
    <location>
        <position position="138"/>
    </location>
    <ligand>
        <name>NAD(+)</name>
        <dbReference type="ChEBI" id="CHEBI:57540"/>
    </ligand>
</feature>
<evidence type="ECO:0000256" key="13">
    <source>
        <dbReference type="PIRSR" id="PIRSR000105-3"/>
    </source>
</evidence>
<keyword evidence="7 12" id="KW-0520">NAD</keyword>
<dbReference type="Pfam" id="PF02737">
    <property type="entry name" value="3HCDH_N"/>
    <property type="match status" value="1"/>
</dbReference>
<feature type="binding site" evidence="12">
    <location>
        <position position="133"/>
    </location>
    <ligand>
        <name>NAD(+)</name>
        <dbReference type="ChEBI" id="CHEBI:57540"/>
    </ligand>
</feature>
<feature type="binding site" evidence="12">
    <location>
        <position position="69"/>
    </location>
    <ligand>
        <name>NAD(+)</name>
        <dbReference type="ChEBI" id="CHEBI:57540"/>
    </ligand>
</feature>
<dbReference type="GO" id="GO:0070403">
    <property type="term" value="F:NAD+ binding"/>
    <property type="evidence" value="ECO:0007669"/>
    <property type="project" value="InterPro"/>
</dbReference>
<feature type="site" description="Important for catalytic activity" evidence="11">
    <location>
        <position position="183"/>
    </location>
</feature>
<feature type="binding site" evidence="12">
    <location>
        <begin position="46"/>
        <end position="51"/>
    </location>
    <ligand>
        <name>NAD(+)</name>
        <dbReference type="ChEBI" id="CHEBI:57540"/>
    </ligand>
</feature>
<keyword evidence="9" id="KW-0496">Mitochondrion</keyword>
<evidence type="ECO:0000256" key="6">
    <source>
        <dbReference type="ARBA" id="ARBA00023002"/>
    </source>
</evidence>
<comment type="similarity">
    <text evidence="3">Belongs to the 3-hydroxyacyl-CoA dehydrogenase family.</text>
</comment>
<accession>A0A1R1PRG8</accession>
<comment type="pathway">
    <text evidence="2">Lipid metabolism; fatty acid beta-oxidation.</text>
</comment>
<evidence type="ECO:0000256" key="11">
    <source>
        <dbReference type="PIRSR" id="PIRSR000105-1"/>
    </source>
</evidence>
<dbReference type="FunFam" id="3.40.50.720:FF:000009">
    <property type="entry name" value="Fatty oxidation complex, alpha subunit"/>
    <property type="match status" value="1"/>
</dbReference>
<dbReference type="PROSITE" id="PS00067">
    <property type="entry name" value="3HCDH"/>
    <property type="match status" value="1"/>
</dbReference>
<dbReference type="SUPFAM" id="SSF48179">
    <property type="entry name" value="6-phosphogluconate dehydrogenase C-terminal domain-like"/>
    <property type="match status" value="1"/>
</dbReference>
<evidence type="ECO:0000313" key="17">
    <source>
        <dbReference type="Proteomes" id="UP000188320"/>
    </source>
</evidence>
<dbReference type="OrthoDB" id="5958943at2759"/>
<evidence type="ECO:0000259" key="14">
    <source>
        <dbReference type="Pfam" id="PF00725"/>
    </source>
</evidence>
<dbReference type="EC" id="1.1.1.35" evidence="4"/>
<sequence>MLRRQAFARFNCIITPKAITRSKYSTVSGSDVARTKVPFKNITIFGSGMMGSGIAQVSAANEYHVNLVDLNKGALDRSQQYILSSLKRIARKKTTDERMQTNYIDEVLSRINFTTESEHAVASSDMVIEAVVENIEIKQNLFKSLDPMASPQTLFVSNTSSLKIKDIFRDVSEKRKERIGGLHFFNPVPQMKLLEVIKTDTTKQEVFDTLFNYGVSVGKVCVVCKDMPGFIVNRLLVPYMLEAVKMLERGDASAKDIDIAMKYGAGYPMGPFELLDYVGLDTTYFVAKGWYEDSEIQKMELVKPPSVLKKLVEAGNLGIKSGKGFYEHRK</sequence>
<comment type="caution">
    <text evidence="16">The sequence shown here is derived from an EMBL/GenBank/DDBJ whole genome shotgun (WGS) entry which is preliminary data.</text>
</comment>